<evidence type="ECO:0000256" key="1">
    <source>
        <dbReference type="SAM" id="MobiDB-lite"/>
    </source>
</evidence>
<feature type="compositionally biased region" description="Basic and acidic residues" evidence="1">
    <location>
        <begin position="650"/>
        <end position="659"/>
    </location>
</feature>
<keyword evidence="2" id="KW-0472">Membrane</keyword>
<keyword evidence="2" id="KW-0812">Transmembrane</keyword>
<name>A0A2M4BFM0_9DIPT</name>
<keyword evidence="2" id="KW-1133">Transmembrane helix</keyword>
<reference evidence="4" key="1">
    <citation type="submission" date="2018-01" db="EMBL/GenBank/DDBJ databases">
        <title>An insight into the sialome of Amazonian anophelines.</title>
        <authorList>
            <person name="Ribeiro J.M."/>
            <person name="Scarpassa V."/>
            <person name="Calvo E."/>
        </authorList>
    </citation>
    <scope>NUCLEOTIDE SEQUENCE</scope>
    <source>
        <tissue evidence="4">Salivary glands</tissue>
    </source>
</reference>
<dbReference type="EMBL" id="GGFJ01002704">
    <property type="protein sequence ID" value="MBW51845.1"/>
    <property type="molecule type" value="Transcribed_RNA"/>
</dbReference>
<feature type="compositionally biased region" description="Basic residues" evidence="1">
    <location>
        <begin position="687"/>
        <end position="704"/>
    </location>
</feature>
<feature type="region of interest" description="Disordered" evidence="1">
    <location>
        <begin position="640"/>
        <end position="704"/>
    </location>
</feature>
<dbReference type="PROSITE" id="PS51140">
    <property type="entry name" value="CUE"/>
    <property type="match status" value="1"/>
</dbReference>
<evidence type="ECO:0000256" key="2">
    <source>
        <dbReference type="SAM" id="Phobius"/>
    </source>
</evidence>
<evidence type="ECO:0000313" key="4">
    <source>
        <dbReference type="EMBL" id="MBW51845.1"/>
    </source>
</evidence>
<organism evidence="4">
    <name type="scientific">Anopheles marajoara</name>
    <dbReference type="NCBI Taxonomy" id="58244"/>
    <lineage>
        <taxon>Eukaryota</taxon>
        <taxon>Metazoa</taxon>
        <taxon>Ecdysozoa</taxon>
        <taxon>Arthropoda</taxon>
        <taxon>Hexapoda</taxon>
        <taxon>Insecta</taxon>
        <taxon>Pterygota</taxon>
        <taxon>Neoptera</taxon>
        <taxon>Endopterygota</taxon>
        <taxon>Diptera</taxon>
        <taxon>Nematocera</taxon>
        <taxon>Culicoidea</taxon>
        <taxon>Culicidae</taxon>
        <taxon>Anophelinae</taxon>
        <taxon>Anopheles</taxon>
    </lineage>
</organism>
<feature type="domain" description="CUE" evidence="3">
    <location>
        <begin position="432"/>
        <end position="474"/>
    </location>
</feature>
<dbReference type="GO" id="GO:0043130">
    <property type="term" value="F:ubiquitin binding"/>
    <property type="evidence" value="ECO:0007669"/>
    <property type="project" value="InterPro"/>
</dbReference>
<dbReference type="InterPro" id="IPR003892">
    <property type="entry name" value="CUE"/>
</dbReference>
<proteinExistence type="predicted"/>
<feature type="compositionally biased region" description="Acidic residues" evidence="1">
    <location>
        <begin position="599"/>
        <end position="615"/>
    </location>
</feature>
<feature type="region of interest" description="Disordered" evidence="1">
    <location>
        <begin position="598"/>
        <end position="626"/>
    </location>
</feature>
<dbReference type="InterPro" id="IPR052586">
    <property type="entry name" value="ASCC2"/>
</dbReference>
<sequence>MMQHKGKNERTLAANRRGMQSKQKANGLNVVGTDANEDDIRCFTKYTSIPALGSPDEGQLCYTMWISETKWFIKDMRHLLLLKHDRFWRTIMNNPLALESIASFMQNAVPIYLAHRLNSLENKEVAKLYALAHKTVFQIICRLTTPRKSRNTWMDRDHFANIIYEHFIVSVPLIFDFIFVYGRDNRTVSSIVESVVKLQPKYEVDLKLGLQYLINVFASIQGRCESEMHSQNLSEGVLIDLALYVLDCSYNLGSIVAVTSIMRNMCCDVSIEYPISNFYENVVVVLFACIQSANEQSEYLTRLNDARIELLHAFRSIIYVHLDKILQDPANSLLSADKFLGILTECLANNVFVNDYKKHYPIDVDLEILEQAYSSMDKIKLDFIRNAYMASPEEGKNGQKINRRSQPLEKTPMYASDSNETNCRNEAEKAHEVQSHVEYVMDILPHLDPDYVRGVIEHFDCVEKALAVLLEGNADAQIISDSSKDVNDEIVPEDPLDSFYLQTGIDRLNIYDGDEFDVMSKSNVKGTIKKGKGMPGNPKSFKELLDDKRHVNEMRHVYRQYNTLVDVDDDEYDDTFEAMAESESRHIKFAKGARNLVIEESDNDDEAETDDSETESEPHKLAGFDFCENPEIARKRYEERLISKGVKPHAPRETADVRGKPKGQGQDSKVLQNRKNKNEHKASQGNHNRKRGATFKRSRGMIPS</sequence>
<dbReference type="PANTHER" id="PTHR21494:SF0">
    <property type="entry name" value="ACTIVATING SIGNAL COINTEGRATOR 1 COMPLEX SUBUNIT 2"/>
    <property type="match status" value="1"/>
</dbReference>
<dbReference type="PANTHER" id="PTHR21494">
    <property type="entry name" value="ACTIVATING SIGNAL COINTEGRATOR 1 COMPLEX SUBUNIT 2 ASC-1 COMPLEX SUBUNIT P100"/>
    <property type="match status" value="1"/>
</dbReference>
<feature type="region of interest" description="Disordered" evidence="1">
    <location>
        <begin position="1"/>
        <end position="22"/>
    </location>
</feature>
<protein>
    <submittedName>
        <fullName evidence="4">Putative transcription coactivator complex p100 component</fullName>
    </submittedName>
</protein>
<accession>A0A2M4BFM0</accession>
<feature type="transmembrane region" description="Helical" evidence="2">
    <location>
        <begin position="162"/>
        <end position="182"/>
    </location>
</feature>
<dbReference type="AlphaFoldDB" id="A0A2M4BFM0"/>
<dbReference type="GO" id="GO:0006355">
    <property type="term" value="P:regulation of DNA-templated transcription"/>
    <property type="evidence" value="ECO:0007669"/>
    <property type="project" value="TreeGrafter"/>
</dbReference>
<feature type="compositionally biased region" description="Basic and acidic residues" evidence="1">
    <location>
        <begin position="1"/>
        <end position="10"/>
    </location>
</feature>
<evidence type="ECO:0000259" key="3">
    <source>
        <dbReference type="PROSITE" id="PS51140"/>
    </source>
</evidence>